<dbReference type="CDD" id="cd02883">
    <property type="entry name" value="NUDIX_Hydrolase"/>
    <property type="match status" value="1"/>
</dbReference>
<accession>A0ABW4HV81</accession>
<dbReference type="EC" id="3.6.-.-" evidence="5"/>
<dbReference type="InterPro" id="IPR020476">
    <property type="entry name" value="Nudix_hydrolase"/>
</dbReference>
<evidence type="ECO:0000256" key="1">
    <source>
        <dbReference type="ARBA" id="ARBA00001946"/>
    </source>
</evidence>
<comment type="cofactor">
    <cofactor evidence="1">
        <name>Mg(2+)</name>
        <dbReference type="ChEBI" id="CHEBI:18420"/>
    </cofactor>
</comment>
<dbReference type="RefSeq" id="WP_251516439.1">
    <property type="nucleotide sequence ID" value="NZ_JAMBON010000036.1"/>
</dbReference>
<comment type="similarity">
    <text evidence="3">Belongs to the Nudix hydrolase family.</text>
</comment>
<comment type="caution">
    <text evidence="5">The sequence shown here is derived from an EMBL/GenBank/DDBJ whole genome shotgun (WGS) entry which is preliminary data.</text>
</comment>
<protein>
    <submittedName>
        <fullName evidence="5">NUDIX hydrolase</fullName>
        <ecNumber evidence="5">3.6.-.-</ecNumber>
    </submittedName>
</protein>
<dbReference type="Proteomes" id="UP001597221">
    <property type="component" value="Unassembled WGS sequence"/>
</dbReference>
<dbReference type="PANTHER" id="PTHR43046:SF2">
    <property type="entry name" value="8-OXO-DGTP DIPHOSPHATASE-RELATED"/>
    <property type="match status" value="1"/>
</dbReference>
<feature type="domain" description="Nudix hydrolase" evidence="4">
    <location>
        <begin position="3"/>
        <end position="133"/>
    </location>
</feature>
<dbReference type="PANTHER" id="PTHR43046">
    <property type="entry name" value="GDP-MANNOSE MANNOSYL HYDROLASE"/>
    <property type="match status" value="1"/>
</dbReference>
<keyword evidence="2 3" id="KW-0378">Hydrolase</keyword>
<evidence type="ECO:0000256" key="2">
    <source>
        <dbReference type="ARBA" id="ARBA00022801"/>
    </source>
</evidence>
<dbReference type="Pfam" id="PF00293">
    <property type="entry name" value="NUDIX"/>
    <property type="match status" value="1"/>
</dbReference>
<dbReference type="EMBL" id="JBHUDE010000153">
    <property type="protein sequence ID" value="MFD1609303.1"/>
    <property type="molecule type" value="Genomic_DNA"/>
</dbReference>
<dbReference type="InterPro" id="IPR015797">
    <property type="entry name" value="NUDIX_hydrolase-like_dom_sf"/>
</dbReference>
<dbReference type="PROSITE" id="PS51462">
    <property type="entry name" value="NUDIX"/>
    <property type="match status" value="1"/>
</dbReference>
<keyword evidence="6" id="KW-1185">Reference proteome</keyword>
<dbReference type="PRINTS" id="PR00502">
    <property type="entry name" value="NUDIXFAMILY"/>
</dbReference>
<dbReference type="SUPFAM" id="SSF55811">
    <property type="entry name" value="Nudix"/>
    <property type="match status" value="1"/>
</dbReference>
<dbReference type="GO" id="GO:0016787">
    <property type="term" value="F:hydrolase activity"/>
    <property type="evidence" value="ECO:0007669"/>
    <property type="project" value="UniProtKB-KW"/>
</dbReference>
<dbReference type="PROSITE" id="PS00893">
    <property type="entry name" value="NUDIX_BOX"/>
    <property type="match status" value="1"/>
</dbReference>
<organism evidence="5 6">
    <name type="scientific">Oceanobacillus luteolus</name>
    <dbReference type="NCBI Taxonomy" id="1274358"/>
    <lineage>
        <taxon>Bacteria</taxon>
        <taxon>Bacillati</taxon>
        <taxon>Bacillota</taxon>
        <taxon>Bacilli</taxon>
        <taxon>Bacillales</taxon>
        <taxon>Bacillaceae</taxon>
        <taxon>Oceanobacillus</taxon>
    </lineage>
</organism>
<evidence type="ECO:0000313" key="5">
    <source>
        <dbReference type="EMBL" id="MFD1609303.1"/>
    </source>
</evidence>
<dbReference type="InterPro" id="IPR000086">
    <property type="entry name" value="NUDIX_hydrolase_dom"/>
</dbReference>
<name>A0ABW4HV81_9BACI</name>
<reference evidence="6" key="1">
    <citation type="journal article" date="2019" name="Int. J. Syst. Evol. Microbiol.">
        <title>The Global Catalogue of Microorganisms (GCM) 10K type strain sequencing project: providing services to taxonomists for standard genome sequencing and annotation.</title>
        <authorList>
            <consortium name="The Broad Institute Genomics Platform"/>
            <consortium name="The Broad Institute Genome Sequencing Center for Infectious Disease"/>
            <person name="Wu L."/>
            <person name="Ma J."/>
        </authorList>
    </citation>
    <scope>NUCLEOTIDE SEQUENCE [LARGE SCALE GENOMIC DNA]</scope>
    <source>
        <strain evidence="6">CGMCC 1.12376</strain>
    </source>
</reference>
<evidence type="ECO:0000256" key="3">
    <source>
        <dbReference type="RuleBase" id="RU003476"/>
    </source>
</evidence>
<dbReference type="Gene3D" id="3.90.79.10">
    <property type="entry name" value="Nucleoside Triphosphate Pyrophosphohydrolase"/>
    <property type="match status" value="1"/>
</dbReference>
<dbReference type="InterPro" id="IPR020084">
    <property type="entry name" value="NUDIX_hydrolase_CS"/>
</dbReference>
<proteinExistence type="inferred from homology"/>
<gene>
    <name evidence="5" type="ORF">ACFSBH_16930</name>
</gene>
<evidence type="ECO:0000313" key="6">
    <source>
        <dbReference type="Proteomes" id="UP001597221"/>
    </source>
</evidence>
<evidence type="ECO:0000259" key="4">
    <source>
        <dbReference type="PROSITE" id="PS51462"/>
    </source>
</evidence>
<sequence length="148" mass="17302">MKEWQGSAGICLNEMGELLMVLQGTPEEEKTWSVPSGGKEKDETYEECCMREIAEETGYETEIIEKIKVKKEKYPEFDISVEVHYFLVNIIGGRRIIQDPDHLIHDIAWKSVHQLETLKLSFPEDKDFLRDYIKRHSTLRGKQSREQA</sequence>